<accession>A0ABR8PPM7</accession>
<dbReference type="PANTHER" id="PTHR23308">
    <property type="entry name" value="NUCLEAR INHIBITOR OF PROTEIN PHOSPHATASE-1"/>
    <property type="match status" value="1"/>
</dbReference>
<dbReference type="RefSeq" id="WP_191767588.1">
    <property type="nucleotide sequence ID" value="NZ_JACSRA010000002.1"/>
</dbReference>
<feature type="transmembrane region" description="Helical" evidence="1">
    <location>
        <begin position="300"/>
        <end position="319"/>
    </location>
</feature>
<dbReference type="PROSITE" id="PS50006">
    <property type="entry name" value="FHA_DOMAIN"/>
    <property type="match status" value="1"/>
</dbReference>
<feature type="domain" description="FHA" evidence="2">
    <location>
        <begin position="482"/>
        <end position="532"/>
    </location>
</feature>
<dbReference type="Pfam" id="PF19909">
    <property type="entry name" value="DUF6382"/>
    <property type="match status" value="1"/>
</dbReference>
<keyword evidence="1" id="KW-1133">Transmembrane helix</keyword>
<dbReference type="EMBL" id="JACSRA010000002">
    <property type="protein sequence ID" value="MBD7910139.1"/>
    <property type="molecule type" value="Genomic_DNA"/>
</dbReference>
<dbReference type="InterPro" id="IPR045962">
    <property type="entry name" value="DUF6382"/>
</dbReference>
<dbReference type="InterPro" id="IPR050923">
    <property type="entry name" value="Cell_Proc_Reg/RNA_Proc"/>
</dbReference>
<proteinExistence type="predicted"/>
<evidence type="ECO:0000313" key="3">
    <source>
        <dbReference type="EMBL" id="MBD7910139.1"/>
    </source>
</evidence>
<protein>
    <submittedName>
        <fullName evidence="3">FHA domain-containing protein</fullName>
    </submittedName>
</protein>
<sequence length="558" mass="64015">MTNLTKEIVFVTNTSSNKNYLVTNFNALELIDFQIEMVNRNVDGGFLPIEKRQFNSEIQLYYETTSLIPIDSYFRMNRISRKNFLDIVKNLCGTLVKSEEQYLSVNNYVLDLDKIYISKENLQVKYIYIPIEKNYNLNVNDKFKNMIKDIIVDYANIDDTYSDHYLQKMLNFLKREKTTIKEFYDFFLSNVCKDMGTILNEQNNMQGNIGRDRSFVQQPNIMGQNLNNNPMQTNNNPVQMNNNQFKPSNNLKKSKADLSEKVEVKEVYKTVNIIISIVMVVVTACLAVLAFIALEDISQKLGVVLIIGVLDFLALRNLLDKKKKIKVKVKIKEPKKKEEIKKNKTVQNNMSNGNVNNNMNMNNGVSSNNVSNNNGNINNGMPNNNVNTSVNTNNNFMNNTTNTSTSNNFNMQANNNMNYNMQNINNSSTGVNMNSSNVKEIPKNDSTENYDDETVLLTTSEPYLLVNSSGKSEKIYINTRRFRLGRLSTQVDYAILNKAVGKIHAEIINQKGMYYIVDLNSKNGTFINKKRIISNSPQPLKDKDEIMLADSVYTFRLY</sequence>
<comment type="caution">
    <text evidence="3">The sequence shown here is derived from an EMBL/GenBank/DDBJ whole genome shotgun (WGS) entry which is preliminary data.</text>
</comment>
<dbReference type="SUPFAM" id="SSF49879">
    <property type="entry name" value="SMAD/FHA domain"/>
    <property type="match status" value="1"/>
</dbReference>
<reference evidence="3 4" key="1">
    <citation type="submission" date="2020-08" db="EMBL/GenBank/DDBJ databases">
        <title>A Genomic Blueprint of the Chicken Gut Microbiome.</title>
        <authorList>
            <person name="Gilroy R."/>
            <person name="Ravi A."/>
            <person name="Getino M."/>
            <person name="Pursley I."/>
            <person name="Horton D.L."/>
            <person name="Alikhan N.-F."/>
            <person name="Baker D."/>
            <person name="Gharbi K."/>
            <person name="Hall N."/>
            <person name="Watson M."/>
            <person name="Adriaenssens E.M."/>
            <person name="Foster-Nyarko E."/>
            <person name="Jarju S."/>
            <person name="Secka A."/>
            <person name="Antonio M."/>
            <person name="Oren A."/>
            <person name="Chaudhuri R."/>
            <person name="La Ragione R.M."/>
            <person name="Hildebrand F."/>
            <person name="Pallen M.J."/>
        </authorList>
    </citation>
    <scope>NUCLEOTIDE SEQUENCE [LARGE SCALE GENOMIC DNA]</scope>
    <source>
        <strain evidence="3 4">Sa3CVN1</strain>
    </source>
</reference>
<evidence type="ECO:0000256" key="1">
    <source>
        <dbReference type="SAM" id="Phobius"/>
    </source>
</evidence>
<gene>
    <name evidence="3" type="ORF">H9661_02105</name>
</gene>
<dbReference type="SMART" id="SM00240">
    <property type="entry name" value="FHA"/>
    <property type="match status" value="1"/>
</dbReference>
<evidence type="ECO:0000313" key="4">
    <source>
        <dbReference type="Proteomes" id="UP000627781"/>
    </source>
</evidence>
<keyword evidence="1" id="KW-0472">Membrane</keyword>
<organism evidence="3 4">
    <name type="scientific">Clostridium cibarium</name>
    <dbReference type="NCBI Taxonomy" id="2762247"/>
    <lineage>
        <taxon>Bacteria</taxon>
        <taxon>Bacillati</taxon>
        <taxon>Bacillota</taxon>
        <taxon>Clostridia</taxon>
        <taxon>Eubacteriales</taxon>
        <taxon>Clostridiaceae</taxon>
        <taxon>Clostridium</taxon>
    </lineage>
</organism>
<dbReference type="Proteomes" id="UP000627781">
    <property type="component" value="Unassembled WGS sequence"/>
</dbReference>
<keyword evidence="4" id="KW-1185">Reference proteome</keyword>
<feature type="transmembrane region" description="Helical" evidence="1">
    <location>
        <begin position="271"/>
        <end position="294"/>
    </location>
</feature>
<dbReference type="Pfam" id="PF00498">
    <property type="entry name" value="FHA"/>
    <property type="match status" value="1"/>
</dbReference>
<name>A0ABR8PPM7_9CLOT</name>
<dbReference type="InterPro" id="IPR008984">
    <property type="entry name" value="SMAD_FHA_dom_sf"/>
</dbReference>
<dbReference type="CDD" id="cd00060">
    <property type="entry name" value="FHA"/>
    <property type="match status" value="1"/>
</dbReference>
<evidence type="ECO:0000259" key="2">
    <source>
        <dbReference type="PROSITE" id="PS50006"/>
    </source>
</evidence>
<dbReference type="InterPro" id="IPR000253">
    <property type="entry name" value="FHA_dom"/>
</dbReference>
<dbReference type="Gene3D" id="2.60.200.20">
    <property type="match status" value="1"/>
</dbReference>
<keyword evidence="1" id="KW-0812">Transmembrane</keyword>